<dbReference type="Gene3D" id="3.10.450.50">
    <property type="match status" value="1"/>
</dbReference>
<dbReference type="RefSeq" id="WP_089819061.1">
    <property type="nucleotide sequence ID" value="NZ_FOZK01000005.1"/>
</dbReference>
<dbReference type="SUPFAM" id="SSF54427">
    <property type="entry name" value="NTF2-like"/>
    <property type="match status" value="1"/>
</dbReference>
<reference evidence="2 3" key="1">
    <citation type="submission" date="2016-10" db="EMBL/GenBank/DDBJ databases">
        <authorList>
            <person name="de Groot N.N."/>
        </authorList>
    </citation>
    <scope>NUCLEOTIDE SEQUENCE [LARGE SCALE GENOMIC DNA]</scope>
    <source>
        <strain evidence="2 3">CGMCC 1.10457</strain>
    </source>
</reference>
<dbReference type="AlphaFoldDB" id="A0A1I6M8Z9"/>
<name>A0A1I6M8Z9_9EURY</name>
<keyword evidence="3" id="KW-1185">Reference proteome</keyword>
<dbReference type="CDD" id="cd00531">
    <property type="entry name" value="NTF2_like"/>
    <property type="match status" value="1"/>
</dbReference>
<dbReference type="InterPro" id="IPR032710">
    <property type="entry name" value="NTF2-like_dom_sf"/>
</dbReference>
<dbReference type="EMBL" id="FOZK01000005">
    <property type="protein sequence ID" value="SFS12088.1"/>
    <property type="molecule type" value="Genomic_DNA"/>
</dbReference>
<organism evidence="2 3">
    <name type="scientific">Halomicrobium zhouii</name>
    <dbReference type="NCBI Taxonomy" id="767519"/>
    <lineage>
        <taxon>Archaea</taxon>
        <taxon>Methanobacteriati</taxon>
        <taxon>Methanobacteriota</taxon>
        <taxon>Stenosarchaea group</taxon>
        <taxon>Halobacteria</taxon>
        <taxon>Halobacteriales</taxon>
        <taxon>Haloarculaceae</taxon>
        <taxon>Halomicrobium</taxon>
    </lineage>
</organism>
<accession>A0A1I6M8Z9</accession>
<dbReference type="InterPro" id="IPR027843">
    <property type="entry name" value="DUF4440"/>
</dbReference>
<dbReference type="OrthoDB" id="375860at2157"/>
<proteinExistence type="predicted"/>
<dbReference type="Pfam" id="PF14534">
    <property type="entry name" value="DUF4440"/>
    <property type="match status" value="1"/>
</dbReference>
<evidence type="ECO:0000313" key="3">
    <source>
        <dbReference type="Proteomes" id="UP000199062"/>
    </source>
</evidence>
<evidence type="ECO:0000313" key="2">
    <source>
        <dbReference type="EMBL" id="SFS12088.1"/>
    </source>
</evidence>
<feature type="domain" description="DUF4440" evidence="1">
    <location>
        <begin position="9"/>
        <end position="133"/>
    </location>
</feature>
<gene>
    <name evidence="2" type="ORF">SAMN05216559_4011</name>
</gene>
<dbReference type="Proteomes" id="UP000199062">
    <property type="component" value="Unassembled WGS sequence"/>
</dbReference>
<dbReference type="STRING" id="767519.SAMN05216559_4011"/>
<evidence type="ECO:0000259" key="1">
    <source>
        <dbReference type="Pfam" id="PF14534"/>
    </source>
</evidence>
<sequence length="157" mass="18170">MSDAPADEVRAMVDRETAAWDARNVETLLDLFHPDMVWAWPPTGYDHDPATWDLEFGRFDRERWREAWQDLFDTHDLVHNDRETVDVSVSDEGDGGMAVVDIDTLWRHRETGAEFHWEGRTAKIYALVDDEWTLTAHWGALRFDDEGIPLTGPSTEQ</sequence>
<protein>
    <recommendedName>
        <fullName evidence="1">DUF4440 domain-containing protein</fullName>
    </recommendedName>
</protein>